<name>A0AAX4HTV3_9BACT</name>
<gene>
    <name evidence="2" type="ORF">SOO65_06225</name>
</gene>
<keyword evidence="3" id="KW-1185">Reference proteome</keyword>
<dbReference type="EMBL" id="CP139487">
    <property type="protein sequence ID" value="WPU66339.1"/>
    <property type="molecule type" value="Genomic_DNA"/>
</dbReference>
<organism evidence="2 3">
    <name type="scientific">Peredibacter starrii</name>
    <dbReference type="NCBI Taxonomy" id="28202"/>
    <lineage>
        <taxon>Bacteria</taxon>
        <taxon>Pseudomonadati</taxon>
        <taxon>Bdellovibrionota</taxon>
        <taxon>Bacteriovoracia</taxon>
        <taxon>Bacteriovoracales</taxon>
        <taxon>Bacteriovoracaceae</taxon>
        <taxon>Peredibacter</taxon>
    </lineage>
</organism>
<evidence type="ECO:0008006" key="4">
    <source>
        <dbReference type="Google" id="ProtNLM"/>
    </source>
</evidence>
<protein>
    <recommendedName>
        <fullName evidence="4">Porin</fullName>
    </recommendedName>
</protein>
<evidence type="ECO:0000256" key="1">
    <source>
        <dbReference type="SAM" id="SignalP"/>
    </source>
</evidence>
<accession>A0AAX4HTV3</accession>
<feature type="chain" id="PRO_5043332256" description="Porin" evidence="1">
    <location>
        <begin position="18"/>
        <end position="393"/>
    </location>
</feature>
<evidence type="ECO:0000313" key="2">
    <source>
        <dbReference type="EMBL" id="WPU66339.1"/>
    </source>
</evidence>
<keyword evidence="1" id="KW-0732">Signal</keyword>
<dbReference type="RefSeq" id="WP_321398456.1">
    <property type="nucleotide sequence ID" value="NZ_CP139487.1"/>
</dbReference>
<proteinExistence type="predicted"/>
<dbReference type="Proteomes" id="UP001324634">
    <property type="component" value="Chromosome"/>
</dbReference>
<evidence type="ECO:0000313" key="3">
    <source>
        <dbReference type="Proteomes" id="UP001324634"/>
    </source>
</evidence>
<feature type="signal peptide" evidence="1">
    <location>
        <begin position="1"/>
        <end position="17"/>
    </location>
</feature>
<dbReference type="KEGG" id="psti:SOO65_06225"/>
<reference evidence="2 3" key="1">
    <citation type="submission" date="2023-11" db="EMBL/GenBank/DDBJ databases">
        <title>Peredibacter starrii A3.12.</title>
        <authorList>
            <person name="Mitchell R.J."/>
        </authorList>
    </citation>
    <scope>NUCLEOTIDE SEQUENCE [LARGE SCALE GENOMIC DNA]</scope>
    <source>
        <strain evidence="2 3">A3.12</strain>
    </source>
</reference>
<sequence>MKFIPLFLLFVASAAVAQTSYVPPTKVLLKKGYQLGVTGDYFKSSKSIDKDGKDVEFLDGESFSRTQGEVEGRYGLTNELQLSGGVRFRQNASKMINAGGEVEDETSTGVQSTFLSLMYAFKPVDRFIYAVEGTFRYTPYTNEETTSTQRGTMVLGDDGNEYTVGAAVTYASRTNNYLTLRGGYRNPGKDLATELYWQAEAALAWKYVALIAGVDGSSSMNNDPYEDKPLEKPNYYTGRTALYNSSNREWMAPYAGLNLALGESWRVEARGSQVVSGKSTDLGTSFSLALIRRVDGKKTSSPDKRFKDYDFEGTITKVSPKKGYVVIDRGLSSDVQKGMKIDFFDFDYVGGNILLARGTVIQAKSETSIVKITQLYNTKKELKEGVVARGFFR</sequence>
<dbReference type="AlphaFoldDB" id="A0AAX4HTV3"/>